<accession>A0ACD0NNP4</accession>
<gene>
    <name evidence="1" type="ORF">IE53DRAFT_390411</name>
</gene>
<reference evidence="1 2" key="1">
    <citation type="journal article" date="2018" name="Mol. Biol. Evol.">
        <title>Broad Genomic Sampling Reveals a Smut Pathogenic Ancestry of the Fungal Clade Ustilaginomycotina.</title>
        <authorList>
            <person name="Kijpornyongpan T."/>
            <person name="Mondo S.J."/>
            <person name="Barry K."/>
            <person name="Sandor L."/>
            <person name="Lee J."/>
            <person name="Lipzen A."/>
            <person name="Pangilinan J."/>
            <person name="LaButti K."/>
            <person name="Hainaut M."/>
            <person name="Henrissat B."/>
            <person name="Grigoriev I.V."/>
            <person name="Spatafora J.W."/>
            <person name="Aime M.C."/>
        </authorList>
    </citation>
    <scope>NUCLEOTIDE SEQUENCE [LARGE SCALE GENOMIC DNA]</scope>
    <source>
        <strain evidence="1 2">SA 807</strain>
    </source>
</reference>
<organism evidence="1 2">
    <name type="scientific">Violaceomyces palustris</name>
    <dbReference type="NCBI Taxonomy" id="1673888"/>
    <lineage>
        <taxon>Eukaryota</taxon>
        <taxon>Fungi</taxon>
        <taxon>Dikarya</taxon>
        <taxon>Basidiomycota</taxon>
        <taxon>Ustilaginomycotina</taxon>
        <taxon>Ustilaginomycetes</taxon>
        <taxon>Violaceomycetales</taxon>
        <taxon>Violaceomycetaceae</taxon>
        <taxon>Violaceomyces</taxon>
    </lineage>
</organism>
<dbReference type="EMBL" id="KZ820425">
    <property type="protein sequence ID" value="PWN47463.1"/>
    <property type="molecule type" value="Genomic_DNA"/>
</dbReference>
<name>A0ACD0NNP4_9BASI</name>
<sequence>MSERYRSRPDEDKRTRSRSRSPNPSSSSSHRRDRQSTSDDHRHPYGRGDRERSRFDSGSDSRRRPGGGGGDDHQVGSSRHRQRDRRDPPPPSSSSKDFEDDRRRERRRYLDRTSEHPPPPSSHPIERNEEEEEEEEEDDKPNFERSGLLAAESNNLNGVALKYQEPSEARKPKRNWRLYVFKDGKEIDMLTLGRQSCYLLGRDRTVTDIPIDHPSCSKQHAVIQFRQIVNRNEFGDEKRLVKPFLIDLESANGSLVNDQEIPPSRYYELVNGDTLKFGASSREYVLLDEGSV</sequence>
<protein>
    <submittedName>
        <fullName evidence="1">SMAD/FHA domain-containing protein</fullName>
    </submittedName>
</protein>
<keyword evidence="2" id="KW-1185">Reference proteome</keyword>
<evidence type="ECO:0000313" key="1">
    <source>
        <dbReference type="EMBL" id="PWN47463.1"/>
    </source>
</evidence>
<evidence type="ECO:0000313" key="2">
    <source>
        <dbReference type="Proteomes" id="UP000245626"/>
    </source>
</evidence>
<proteinExistence type="predicted"/>
<dbReference type="Proteomes" id="UP000245626">
    <property type="component" value="Unassembled WGS sequence"/>
</dbReference>